<dbReference type="EMBL" id="JAGRRH010000023">
    <property type="protein sequence ID" value="KAG7344575.1"/>
    <property type="molecule type" value="Genomic_DNA"/>
</dbReference>
<dbReference type="Proteomes" id="UP000693970">
    <property type="component" value="Unassembled WGS sequence"/>
</dbReference>
<proteinExistence type="predicted"/>
<gene>
    <name evidence="1" type="ORF">IV203_022583</name>
</gene>
<name>A0A9K3PER5_9STRA</name>
<reference evidence="1" key="1">
    <citation type="journal article" date="2021" name="Sci. Rep.">
        <title>Diploid genomic architecture of Nitzschia inconspicua, an elite biomass production diatom.</title>
        <authorList>
            <person name="Oliver A."/>
            <person name="Podell S."/>
            <person name="Pinowska A."/>
            <person name="Traller J.C."/>
            <person name="Smith S.R."/>
            <person name="McClure R."/>
            <person name="Beliaev A."/>
            <person name="Bohutskyi P."/>
            <person name="Hill E.A."/>
            <person name="Rabines A."/>
            <person name="Zheng H."/>
            <person name="Allen L.Z."/>
            <person name="Kuo A."/>
            <person name="Grigoriev I.V."/>
            <person name="Allen A.E."/>
            <person name="Hazlebeck D."/>
            <person name="Allen E.E."/>
        </authorList>
    </citation>
    <scope>NUCLEOTIDE SEQUENCE</scope>
    <source>
        <strain evidence="1">Hildebrandi</strain>
    </source>
</reference>
<dbReference type="AlphaFoldDB" id="A0A9K3PER5"/>
<reference evidence="1" key="2">
    <citation type="submission" date="2021-04" db="EMBL/GenBank/DDBJ databases">
        <authorList>
            <person name="Podell S."/>
        </authorList>
    </citation>
    <scope>NUCLEOTIDE SEQUENCE</scope>
    <source>
        <strain evidence="1">Hildebrandi</strain>
    </source>
</reference>
<sequence length="355" mass="39521">MSDDTTAKLHWQTADRVRLKLKKANADIALNSVYDVGPLPDELTLLDDDDDDPITNASFVDIQQNFSIEYNGTRYYFTDPIQDRPKNEPAVSGPIAMDVSNQIAAVFEGEVNMHLEDYFQSVLPGCKFSRFKSREIDDGNTVLEMDSFSYMTYDTLEPPQTNNELPVGISVVQPNGMNKKKPKGAPCKLANSPGTKAANLGRHAEKYVVGESYSGDREDRMKGKVHQLEEKLDKMNQRHSIQSPAVSVATSLFGAAILSFTCQSLPRKDQCRKCMNAVLEELSFTHTPILWRLAQAERFFIVVLSTREGANTCALREITRGIQSVEIGIQAILGKLDEKTGEAGHEEIGVAEHQY</sequence>
<organism evidence="1 2">
    <name type="scientific">Nitzschia inconspicua</name>
    <dbReference type="NCBI Taxonomy" id="303405"/>
    <lineage>
        <taxon>Eukaryota</taxon>
        <taxon>Sar</taxon>
        <taxon>Stramenopiles</taxon>
        <taxon>Ochrophyta</taxon>
        <taxon>Bacillariophyta</taxon>
        <taxon>Bacillariophyceae</taxon>
        <taxon>Bacillariophycidae</taxon>
        <taxon>Bacillariales</taxon>
        <taxon>Bacillariaceae</taxon>
        <taxon>Nitzschia</taxon>
    </lineage>
</organism>
<evidence type="ECO:0000313" key="1">
    <source>
        <dbReference type="EMBL" id="KAG7344575.1"/>
    </source>
</evidence>
<comment type="caution">
    <text evidence="1">The sequence shown here is derived from an EMBL/GenBank/DDBJ whole genome shotgun (WGS) entry which is preliminary data.</text>
</comment>
<evidence type="ECO:0000313" key="2">
    <source>
        <dbReference type="Proteomes" id="UP000693970"/>
    </source>
</evidence>
<keyword evidence="2" id="KW-1185">Reference proteome</keyword>
<accession>A0A9K3PER5</accession>
<protein>
    <submittedName>
        <fullName evidence="1">Uncharacterized protein</fullName>
    </submittedName>
</protein>